<dbReference type="InterPro" id="IPR058163">
    <property type="entry name" value="LysR-type_TF_proteobact-type"/>
</dbReference>
<dbReference type="GO" id="GO:0003677">
    <property type="term" value="F:DNA binding"/>
    <property type="evidence" value="ECO:0007669"/>
    <property type="project" value="UniProtKB-KW"/>
</dbReference>
<dbReference type="PROSITE" id="PS50931">
    <property type="entry name" value="HTH_LYSR"/>
    <property type="match status" value="1"/>
</dbReference>
<dbReference type="Gene3D" id="3.40.190.290">
    <property type="match status" value="1"/>
</dbReference>
<comment type="caution">
    <text evidence="7">The sequence shown here is derived from an EMBL/GenBank/DDBJ whole genome shotgun (WGS) entry which is preliminary data.</text>
</comment>
<proteinExistence type="inferred from homology"/>
<evidence type="ECO:0000256" key="3">
    <source>
        <dbReference type="ARBA" id="ARBA00023125"/>
    </source>
</evidence>
<dbReference type="Pfam" id="PF03466">
    <property type="entry name" value="LysR_substrate"/>
    <property type="match status" value="1"/>
</dbReference>
<keyword evidence="4" id="KW-0804">Transcription</keyword>
<evidence type="ECO:0000259" key="5">
    <source>
        <dbReference type="PROSITE" id="PS50931"/>
    </source>
</evidence>
<keyword evidence="3" id="KW-0238">DNA-binding</keyword>
<dbReference type="EMBL" id="NQYH01000011">
    <property type="protein sequence ID" value="RIY40091.1"/>
    <property type="molecule type" value="Genomic_DNA"/>
</dbReference>
<dbReference type="InterPro" id="IPR000847">
    <property type="entry name" value="LysR_HTH_N"/>
</dbReference>
<reference evidence="8 9" key="1">
    <citation type="submission" date="2017-08" db="EMBL/GenBank/DDBJ databases">
        <title>Pusillimonas indicus sp. nov., a member of the family Alcaligenaceae isolated from surface seawater.</title>
        <authorList>
            <person name="Li J."/>
        </authorList>
    </citation>
    <scope>NUCLEOTIDE SEQUENCE [LARGE SCALE GENOMIC DNA]</scope>
    <source>
        <strain evidence="6 9">17-4A</strain>
        <strain evidence="7 8">L52-1-41</strain>
    </source>
</reference>
<dbReference type="EMBL" id="NQOU01000002">
    <property type="protein sequence ID" value="RII83356.1"/>
    <property type="molecule type" value="Genomic_DNA"/>
</dbReference>
<feature type="domain" description="HTH lysR-type" evidence="5">
    <location>
        <begin position="2"/>
        <end position="59"/>
    </location>
</feature>
<dbReference type="InterPro" id="IPR036390">
    <property type="entry name" value="WH_DNA-bd_sf"/>
</dbReference>
<dbReference type="Proteomes" id="UP000266483">
    <property type="component" value="Unassembled WGS sequence"/>
</dbReference>
<dbReference type="PANTHER" id="PTHR30537">
    <property type="entry name" value="HTH-TYPE TRANSCRIPTIONAL REGULATOR"/>
    <property type="match status" value="1"/>
</dbReference>
<keyword evidence="9" id="KW-1185">Reference proteome</keyword>
<evidence type="ECO:0000256" key="4">
    <source>
        <dbReference type="ARBA" id="ARBA00023163"/>
    </source>
</evidence>
<dbReference type="PANTHER" id="PTHR30537:SF5">
    <property type="entry name" value="HTH-TYPE TRANSCRIPTIONAL ACTIVATOR TTDR-RELATED"/>
    <property type="match status" value="1"/>
</dbReference>
<protein>
    <submittedName>
        <fullName evidence="7">LysR family transcriptional regulator</fullName>
    </submittedName>
</protein>
<dbReference type="AlphaFoldDB" id="A0A3A1YRF8"/>
<dbReference type="CDD" id="cd08422">
    <property type="entry name" value="PBP2_CrgA_like"/>
    <property type="match status" value="1"/>
</dbReference>
<dbReference type="SUPFAM" id="SSF53850">
    <property type="entry name" value="Periplasmic binding protein-like II"/>
    <property type="match status" value="1"/>
</dbReference>
<evidence type="ECO:0000256" key="1">
    <source>
        <dbReference type="ARBA" id="ARBA00009437"/>
    </source>
</evidence>
<name>A0A3A1YRF8_9BURK</name>
<dbReference type="GO" id="GO:0003700">
    <property type="term" value="F:DNA-binding transcription factor activity"/>
    <property type="evidence" value="ECO:0007669"/>
    <property type="project" value="InterPro"/>
</dbReference>
<evidence type="ECO:0000313" key="8">
    <source>
        <dbReference type="Proteomes" id="UP000266206"/>
    </source>
</evidence>
<accession>A0A3A1YRF8</accession>
<dbReference type="Gene3D" id="1.10.10.10">
    <property type="entry name" value="Winged helix-like DNA-binding domain superfamily/Winged helix DNA-binding domain"/>
    <property type="match status" value="1"/>
</dbReference>
<dbReference type="PRINTS" id="PR00039">
    <property type="entry name" value="HTHLYSR"/>
</dbReference>
<dbReference type="InterPro" id="IPR036388">
    <property type="entry name" value="WH-like_DNA-bd_sf"/>
</dbReference>
<evidence type="ECO:0000256" key="2">
    <source>
        <dbReference type="ARBA" id="ARBA00023015"/>
    </source>
</evidence>
<dbReference type="SUPFAM" id="SSF46785">
    <property type="entry name" value="Winged helix' DNA-binding domain"/>
    <property type="match status" value="1"/>
</dbReference>
<evidence type="ECO:0000313" key="9">
    <source>
        <dbReference type="Proteomes" id="UP000266483"/>
    </source>
</evidence>
<dbReference type="OrthoDB" id="9026421at2"/>
<organism evidence="7 8">
    <name type="scientific">Neopusillimonas maritima</name>
    <dbReference type="NCBI Taxonomy" id="2026239"/>
    <lineage>
        <taxon>Bacteria</taxon>
        <taxon>Pseudomonadati</taxon>
        <taxon>Pseudomonadota</taxon>
        <taxon>Betaproteobacteria</taxon>
        <taxon>Burkholderiales</taxon>
        <taxon>Alcaligenaceae</taxon>
        <taxon>Neopusillimonas</taxon>
    </lineage>
</organism>
<sequence>MVLLKNIETFTLVAQTQSFAEAARQMRVARSVVTTRIKQLEEYVGVPLFHRSTRIVRLTETGKIFLRDCEDLVVRANNLVDQMRTTKGSPTGILRVHALTGLVLGHFASVLNGFQEAYPDIRLELSVSDSAIDPVKMGVDCALQIFPPLSVDLVSKPLFPVRRVFCASPKYLKAKGAPQKPRDLHNHKLGLYSRYPSRDRWTFHRDGHQDSLYLNAKLLTNSVHLLQEYALEHAGIVCIPTLVASRPLMSGRLELVLPQYTLSSFNLSAVYAATSRNAFKLRLFIEHISSHFGHVPPWDADLIARGLIPEKIFTTDRPAIP</sequence>
<evidence type="ECO:0000313" key="6">
    <source>
        <dbReference type="EMBL" id="RII83356.1"/>
    </source>
</evidence>
<comment type="similarity">
    <text evidence="1">Belongs to the LysR transcriptional regulatory family.</text>
</comment>
<dbReference type="Proteomes" id="UP000266206">
    <property type="component" value="Unassembled WGS sequence"/>
</dbReference>
<keyword evidence="2" id="KW-0805">Transcription regulation</keyword>
<dbReference type="RefSeq" id="WP_119441733.1">
    <property type="nucleotide sequence ID" value="NZ_CP170494.1"/>
</dbReference>
<evidence type="ECO:0000313" key="7">
    <source>
        <dbReference type="EMBL" id="RIY40091.1"/>
    </source>
</evidence>
<dbReference type="InterPro" id="IPR005119">
    <property type="entry name" value="LysR_subst-bd"/>
</dbReference>
<dbReference type="Pfam" id="PF00126">
    <property type="entry name" value="HTH_1"/>
    <property type="match status" value="1"/>
</dbReference>
<gene>
    <name evidence="6" type="ORF">CJO09_07085</name>
    <name evidence="7" type="ORF">CJP73_12145</name>
</gene>
<dbReference type="FunFam" id="1.10.10.10:FF:000001">
    <property type="entry name" value="LysR family transcriptional regulator"/>
    <property type="match status" value="1"/>
</dbReference>